<keyword evidence="2" id="KW-0812">Transmembrane</keyword>
<dbReference type="GeneID" id="5435349"/>
<feature type="transmembrane region" description="Helical" evidence="2">
    <location>
        <begin position="32"/>
        <end position="57"/>
    </location>
</feature>
<evidence type="ECO:0000313" key="4">
    <source>
        <dbReference type="Proteomes" id="UP000001798"/>
    </source>
</evidence>
<accession>A0A384K1I5</accession>
<dbReference type="EMBL" id="CP009817">
    <property type="protein sequence ID" value="ATZ56696.1"/>
    <property type="molecule type" value="Genomic_DNA"/>
</dbReference>
<reference evidence="3 4" key="1">
    <citation type="journal article" date="2011" name="PLoS Genet.">
        <title>Genomic analysis of the necrotrophic fungal pathogens Sclerotinia sclerotiorum and Botrytis cinerea.</title>
        <authorList>
            <person name="Amselem J."/>
            <person name="Cuomo C.A."/>
            <person name="van Kan J.A."/>
            <person name="Viaud M."/>
            <person name="Benito E.P."/>
            <person name="Couloux A."/>
            <person name="Coutinho P.M."/>
            <person name="de Vries R.P."/>
            <person name="Dyer P.S."/>
            <person name="Fillinger S."/>
            <person name="Fournier E."/>
            <person name="Gout L."/>
            <person name="Hahn M."/>
            <person name="Kohn L."/>
            <person name="Lapalu N."/>
            <person name="Plummer K.M."/>
            <person name="Pradier J.M."/>
            <person name="Quevillon E."/>
            <person name="Sharon A."/>
            <person name="Simon A."/>
            <person name="ten Have A."/>
            <person name="Tudzynski B."/>
            <person name="Tudzynski P."/>
            <person name="Wincker P."/>
            <person name="Andrew M."/>
            <person name="Anthouard V."/>
            <person name="Beever R.E."/>
            <person name="Beffa R."/>
            <person name="Benoit I."/>
            <person name="Bouzid O."/>
            <person name="Brault B."/>
            <person name="Chen Z."/>
            <person name="Choquer M."/>
            <person name="Collemare J."/>
            <person name="Cotton P."/>
            <person name="Danchin E.G."/>
            <person name="Da Silva C."/>
            <person name="Gautier A."/>
            <person name="Giraud C."/>
            <person name="Giraud T."/>
            <person name="Gonzalez C."/>
            <person name="Grossetete S."/>
            <person name="Guldener U."/>
            <person name="Henrissat B."/>
            <person name="Howlett B.J."/>
            <person name="Kodira C."/>
            <person name="Kretschmer M."/>
            <person name="Lappartient A."/>
            <person name="Leroch M."/>
            <person name="Levis C."/>
            <person name="Mauceli E."/>
            <person name="Neuveglise C."/>
            <person name="Oeser B."/>
            <person name="Pearson M."/>
            <person name="Poulain J."/>
            <person name="Poussereau N."/>
            <person name="Quesneville H."/>
            <person name="Rascle C."/>
            <person name="Schumacher J."/>
            <person name="Segurens B."/>
            <person name="Sexton A."/>
            <person name="Silva E."/>
            <person name="Sirven C."/>
            <person name="Soanes D.M."/>
            <person name="Talbot N.J."/>
            <person name="Templeton M."/>
            <person name="Yandava C."/>
            <person name="Yarden O."/>
            <person name="Zeng Q."/>
            <person name="Rollins J.A."/>
            <person name="Lebrun M.H."/>
            <person name="Dickman M."/>
        </authorList>
    </citation>
    <scope>NUCLEOTIDE SEQUENCE [LARGE SCALE GENOMIC DNA]</scope>
    <source>
        <strain evidence="3 4">B05.10</strain>
    </source>
</reference>
<name>A0A384K1I5_BOTFB</name>
<feature type="region of interest" description="Disordered" evidence="1">
    <location>
        <begin position="83"/>
        <end position="134"/>
    </location>
</feature>
<dbReference type="OrthoDB" id="3551320at2759"/>
<dbReference type="Proteomes" id="UP000001798">
    <property type="component" value="Chromosome 13"/>
</dbReference>
<protein>
    <submittedName>
        <fullName evidence="3">Uncharacterized protein</fullName>
    </submittedName>
</protein>
<evidence type="ECO:0000313" key="3">
    <source>
        <dbReference type="EMBL" id="ATZ56696.1"/>
    </source>
</evidence>
<organism evidence="3 4">
    <name type="scientific">Botryotinia fuckeliana (strain B05.10)</name>
    <name type="common">Noble rot fungus</name>
    <name type="synonym">Botrytis cinerea</name>
    <dbReference type="NCBI Taxonomy" id="332648"/>
    <lineage>
        <taxon>Eukaryota</taxon>
        <taxon>Fungi</taxon>
        <taxon>Dikarya</taxon>
        <taxon>Ascomycota</taxon>
        <taxon>Pezizomycotina</taxon>
        <taxon>Leotiomycetes</taxon>
        <taxon>Helotiales</taxon>
        <taxon>Sclerotiniaceae</taxon>
        <taxon>Botrytis</taxon>
    </lineage>
</organism>
<evidence type="ECO:0000256" key="1">
    <source>
        <dbReference type="SAM" id="MobiDB-lite"/>
    </source>
</evidence>
<dbReference type="RefSeq" id="XP_001554788.1">
    <property type="nucleotide sequence ID" value="XM_001554738.2"/>
</dbReference>
<reference evidence="3 4" key="2">
    <citation type="journal article" date="2012" name="Eukaryot. Cell">
        <title>Genome update of Botrytis cinerea strains B05.10 and T4.</title>
        <authorList>
            <person name="Staats M."/>
            <person name="van Kan J.A."/>
        </authorList>
    </citation>
    <scope>NUCLEOTIDE SEQUENCE [LARGE SCALE GENOMIC DNA]</scope>
    <source>
        <strain evidence="3 4">B05.10</strain>
    </source>
</reference>
<feature type="compositionally biased region" description="Basic and acidic residues" evidence="1">
    <location>
        <begin position="84"/>
        <end position="93"/>
    </location>
</feature>
<keyword evidence="4" id="KW-1185">Reference proteome</keyword>
<proteinExistence type="predicted"/>
<dbReference type="AlphaFoldDB" id="A0A384K1I5"/>
<gene>
    <name evidence="3" type="ORF">BCIN_13g05310</name>
</gene>
<keyword evidence="2" id="KW-0472">Membrane</keyword>
<keyword evidence="2" id="KW-1133">Transmembrane helix</keyword>
<feature type="compositionally biased region" description="Basic and acidic residues" evidence="1">
    <location>
        <begin position="111"/>
        <end position="120"/>
    </location>
</feature>
<reference evidence="3 4" key="3">
    <citation type="journal article" date="2017" name="Mol. Plant Pathol.">
        <title>A gapless genome sequence of the fungus Botrytis cinerea.</title>
        <authorList>
            <person name="Van Kan J.A."/>
            <person name="Stassen J.H."/>
            <person name="Mosbach A."/>
            <person name="Van Der Lee T.A."/>
            <person name="Faino L."/>
            <person name="Farmer A.D."/>
            <person name="Papasotiriou D.G."/>
            <person name="Zhou S."/>
            <person name="Seidl M.F."/>
            <person name="Cottam E."/>
            <person name="Edel D."/>
            <person name="Hahn M."/>
            <person name="Schwartz D.C."/>
            <person name="Dietrich R.A."/>
            <person name="Widdison S."/>
            <person name="Scalliet G."/>
        </authorList>
    </citation>
    <scope>NUCLEOTIDE SEQUENCE [LARGE SCALE GENOMIC DNA]</scope>
    <source>
        <strain evidence="3 4">B05.10</strain>
    </source>
</reference>
<sequence>MPAIMPIAGFTNGTQPTENFELELEWLDLLKIFLLTMAFMGLVLAFVFSLDWICLLLEWINLSIEKCQEKIRQNLKKQRKAFQKKQEAARKEEEAAEEEGQPILNPRKFKNTPDDVDNRKAKNLSNGQLRREQERGIVGKDRELPVEKRQVDYGTITI</sequence>
<evidence type="ECO:0000256" key="2">
    <source>
        <dbReference type="SAM" id="Phobius"/>
    </source>
</evidence>
<dbReference type="KEGG" id="bfu:BCIN_13g05310"/>
<dbReference type="VEuPathDB" id="FungiDB:Bcin13g05310"/>